<reference evidence="2 3" key="1">
    <citation type="submission" date="2016-07" db="EMBL/GenBank/DDBJ databases">
        <title>Pervasive Adenine N6-methylation of Active Genes in Fungi.</title>
        <authorList>
            <consortium name="DOE Joint Genome Institute"/>
            <person name="Mondo S.J."/>
            <person name="Dannebaum R.O."/>
            <person name="Kuo R.C."/>
            <person name="Labutti K."/>
            <person name="Haridas S."/>
            <person name="Kuo A."/>
            <person name="Salamov A."/>
            <person name="Ahrendt S.R."/>
            <person name="Lipzen A."/>
            <person name="Sullivan W."/>
            <person name="Andreopoulos W.B."/>
            <person name="Clum A."/>
            <person name="Lindquist E."/>
            <person name="Daum C."/>
            <person name="Ramamoorthy G.K."/>
            <person name="Gryganskyi A."/>
            <person name="Culley D."/>
            <person name="Magnuson J.K."/>
            <person name="James T.Y."/>
            <person name="O'Malley M.A."/>
            <person name="Stajich J.E."/>
            <person name="Spatafora J.W."/>
            <person name="Visel A."/>
            <person name="Grigoriev I.V."/>
        </authorList>
    </citation>
    <scope>NUCLEOTIDE SEQUENCE [LARGE SCALE GENOMIC DNA]</scope>
    <source>
        <strain evidence="2 3">NRRL 2496</strain>
    </source>
</reference>
<feature type="compositionally biased region" description="Low complexity" evidence="1">
    <location>
        <begin position="21"/>
        <end position="31"/>
    </location>
</feature>
<organism evidence="2 3">
    <name type="scientific">Syncephalastrum racemosum</name>
    <name type="common">Filamentous fungus</name>
    <dbReference type="NCBI Taxonomy" id="13706"/>
    <lineage>
        <taxon>Eukaryota</taxon>
        <taxon>Fungi</taxon>
        <taxon>Fungi incertae sedis</taxon>
        <taxon>Mucoromycota</taxon>
        <taxon>Mucoromycotina</taxon>
        <taxon>Mucoromycetes</taxon>
        <taxon>Mucorales</taxon>
        <taxon>Syncephalastraceae</taxon>
        <taxon>Syncephalastrum</taxon>
    </lineage>
</organism>
<keyword evidence="3" id="KW-1185">Reference proteome</keyword>
<dbReference type="EMBL" id="MCGN01000003">
    <property type="protein sequence ID" value="ORY98482.1"/>
    <property type="molecule type" value="Genomic_DNA"/>
</dbReference>
<proteinExistence type="predicted"/>
<accession>A0A1X2HHH7</accession>
<gene>
    <name evidence="2" type="ORF">BCR43DRAFT_487606</name>
</gene>
<protein>
    <submittedName>
        <fullName evidence="2">Uncharacterized protein</fullName>
    </submittedName>
</protein>
<comment type="caution">
    <text evidence="2">The sequence shown here is derived from an EMBL/GenBank/DDBJ whole genome shotgun (WGS) entry which is preliminary data.</text>
</comment>
<dbReference type="Proteomes" id="UP000242180">
    <property type="component" value="Unassembled WGS sequence"/>
</dbReference>
<dbReference type="AlphaFoldDB" id="A0A1X2HHH7"/>
<sequence>MARHHQQQQRQNGHDVKHTEANGVAAGNGSAVDKKKFSSGFISRVSSYPIVTDGVTTVQAYANKSSIGRFALSKANNTLERVGSYHQPKAVQSYYEQYVQPHLARADSLGCRSLDLIQERFPLVNQPTQDIVEAAKSQPNHIITGVRGRLSSLTQPTNQRLTSAMDSLQATLDHYLPPGQQRSSDGKPHAVPAATNENHVVRAYGLLHQATTRVGQLMVAQIPKSREDVARTPLVQSASAQLHFLSETLRHSVTVYSQALEERLPQSVVDRLHSLHNTLLTNISGAVDFVKQRAELPSWLKASLHSVSDAANQQLAYAKAEYARTDIKAREKAKNVITHLHQTQLLPLLSSIQIHLSSITENHHIKND</sequence>
<evidence type="ECO:0000313" key="2">
    <source>
        <dbReference type="EMBL" id="ORY98482.1"/>
    </source>
</evidence>
<name>A0A1X2HHH7_SYNRA</name>
<dbReference type="InParanoid" id="A0A1X2HHH7"/>
<dbReference type="STRING" id="13706.A0A1X2HHH7"/>
<feature type="region of interest" description="Disordered" evidence="1">
    <location>
        <begin position="1"/>
        <end position="31"/>
    </location>
</feature>
<dbReference type="OrthoDB" id="376826at2759"/>
<evidence type="ECO:0000313" key="3">
    <source>
        <dbReference type="Proteomes" id="UP000242180"/>
    </source>
</evidence>
<evidence type="ECO:0000256" key="1">
    <source>
        <dbReference type="SAM" id="MobiDB-lite"/>
    </source>
</evidence>